<dbReference type="InterPro" id="IPR015341">
    <property type="entry name" value="Glyco_hydro_38_cen"/>
</dbReference>
<dbReference type="SMART" id="SM00872">
    <property type="entry name" value="Alpha-mann_mid"/>
    <property type="match status" value="1"/>
</dbReference>
<dbReference type="InterPro" id="IPR041147">
    <property type="entry name" value="GH38_C"/>
</dbReference>
<dbReference type="OrthoDB" id="9772207at2"/>
<dbReference type="InterPro" id="IPR000602">
    <property type="entry name" value="Glyco_hydro_38_N"/>
</dbReference>
<dbReference type="GO" id="GO:0046872">
    <property type="term" value="F:metal ion binding"/>
    <property type="evidence" value="ECO:0007669"/>
    <property type="project" value="UniProtKB-KW"/>
</dbReference>
<dbReference type="InterPro" id="IPR028995">
    <property type="entry name" value="Glyco_hydro_57/38_cen_sf"/>
</dbReference>
<organism evidence="6 7">
    <name type="scientific">Streptomyces xanthophaeus</name>
    <dbReference type="NCBI Taxonomy" id="67385"/>
    <lineage>
        <taxon>Bacteria</taxon>
        <taxon>Bacillati</taxon>
        <taxon>Actinomycetota</taxon>
        <taxon>Actinomycetes</taxon>
        <taxon>Kitasatosporales</taxon>
        <taxon>Streptomycetaceae</taxon>
        <taxon>Streptomyces</taxon>
    </lineage>
</organism>
<comment type="similarity">
    <text evidence="1">Belongs to the glycosyl hydrolase 38 family.</text>
</comment>
<accession>A0A919LCR2</accession>
<dbReference type="FunFam" id="3.20.110.10:FF:000002">
    <property type="entry name" value="alpha-mannosidase 2C1 isoform X1"/>
    <property type="match status" value="1"/>
</dbReference>
<dbReference type="SUPFAM" id="SSF88688">
    <property type="entry name" value="Families 57/38 glycoside transferase middle domain"/>
    <property type="match status" value="1"/>
</dbReference>
<dbReference type="GO" id="GO:0006013">
    <property type="term" value="P:mannose metabolic process"/>
    <property type="evidence" value="ECO:0007669"/>
    <property type="project" value="InterPro"/>
</dbReference>
<dbReference type="InterPro" id="IPR054723">
    <property type="entry name" value="Ams1-like_N"/>
</dbReference>
<dbReference type="PANTHER" id="PTHR46017:SF1">
    <property type="entry name" value="ALPHA-MANNOSIDASE 2C1"/>
    <property type="match status" value="1"/>
</dbReference>
<dbReference type="InterPro" id="IPR011013">
    <property type="entry name" value="Gal_mutarotase_sf_dom"/>
</dbReference>
<proteinExistence type="inferred from homology"/>
<dbReference type="Pfam" id="PF07748">
    <property type="entry name" value="Glyco_hydro_38C"/>
    <property type="match status" value="1"/>
</dbReference>
<evidence type="ECO:0000256" key="4">
    <source>
        <dbReference type="ARBA" id="ARBA00023295"/>
    </source>
</evidence>
<evidence type="ECO:0000256" key="2">
    <source>
        <dbReference type="ARBA" id="ARBA00022723"/>
    </source>
</evidence>
<dbReference type="Gene3D" id="3.20.110.10">
    <property type="entry name" value="Glycoside hydrolase 38, N terminal domain"/>
    <property type="match status" value="1"/>
</dbReference>
<dbReference type="AlphaFoldDB" id="A0A919LCR2"/>
<dbReference type="FunFam" id="1.20.1270.50:FF:000004">
    <property type="entry name" value="alpha-mannosidase 2C1 isoform X1"/>
    <property type="match status" value="1"/>
</dbReference>
<dbReference type="InterPro" id="IPR037094">
    <property type="entry name" value="Glyco_hydro_38_cen_sf"/>
</dbReference>
<evidence type="ECO:0000313" key="6">
    <source>
        <dbReference type="EMBL" id="GHI86180.1"/>
    </source>
</evidence>
<dbReference type="Pfam" id="PF09261">
    <property type="entry name" value="Alpha-mann_mid"/>
    <property type="match status" value="1"/>
</dbReference>
<sequence length="1007" mass="110235">MHDDRSITEHRLRRVLRERIKPAVRSRSVPLAVERWEAPGEPVPVAEGLAAPYRPCAAGDPWGPAWGTTWFKVTGTVPASWAGRTVEAVLDLGFDRMMPGFQCEGLVHRADGGEVKGLNPYNDWVRVADRAEGGERVEWYVEAASNPVLVDHAATYEGDLRTSGDQPLYRLARMDLTVFETEVWELVQDLEVLHELMTQLDVQDARRYAVLHAVEAALDAVDLGDVPGTAAAARAQLAGVLSSPAHASAHRISAVGHAHIDSAWLWPLRETVRKVSRTASNVVHLMDGHPEFVFAMSQAQQLDWIKTSRPELFEQIKKKIADGQFVPVGGMWVESDTNMVGGEAMARQFLYGKKFLLDEFGIETHNVWLPDSFGYTAAMPQIVKLAGAKWFLTQKISWSQVNKFPHHTFWWEGIDGTRVFTHFPPVDTYNSDLGGAQLAHAARNYQEKGRGSRSLVPFGWGDGGGGPTREHLARAARQRDLEGSPRVEIERPDAFFEKAHAEYGDAPVWAGELYLELHRGTYTSQAKTKQGNRRSESLLREAELWAATATVRTEGYAYPYEDLERLWKTVLLHQFHDILPGSSIAWVHREARATYAAVREELQAITLAAQRALAGPGEEELVFNCAPHARRGVPAGGAGVPAAAGQPVTVEERHGGGHVLANGRLLVEIDGRGLIVSAYDLEGRRESLAPGAAANLLQIHPDFPNMWDAWDIDAFYRHKVTDLVALDSMEVTGGGPDAATVTVTRSFGSSTAVQTVTLRAGARTVDLVTDVEWHETEKFLKAAFPLDVKAERSASETQFGHVHRATHTNTSWEAAKFEICAHRWIHVEEPGWGVALLNDSTYGHDVTRDVRPDGGQTTTVRLSLLRAPRYPDPETDQGGHTLRFSLAPGAQIGDAVREGHALNLPERVLTGAGPVAPLLAVDNDAVVVEAVKLAEDRSGDVIVRLYESRGGRATAVLTPGFAATAAVESDLLERPLPGAAVAAPAPDGTVALALRPFQIVTVRLHRA</sequence>
<dbReference type="Pfam" id="PF17677">
    <property type="entry name" value="Glyco_hydro38C2"/>
    <property type="match status" value="1"/>
</dbReference>
<dbReference type="RefSeq" id="WP_031143360.1">
    <property type="nucleotide sequence ID" value="NZ_BNEE01000006.1"/>
</dbReference>
<dbReference type="GO" id="GO:0030246">
    <property type="term" value="F:carbohydrate binding"/>
    <property type="evidence" value="ECO:0007669"/>
    <property type="project" value="InterPro"/>
</dbReference>
<name>A0A919LCR2_9ACTN</name>
<dbReference type="InterPro" id="IPR027291">
    <property type="entry name" value="Glyco_hydro_38_N_sf"/>
</dbReference>
<evidence type="ECO:0000313" key="7">
    <source>
        <dbReference type="Proteomes" id="UP000600026"/>
    </source>
</evidence>
<dbReference type="PANTHER" id="PTHR46017">
    <property type="entry name" value="ALPHA-MANNOSIDASE 2C1"/>
    <property type="match status" value="1"/>
</dbReference>
<keyword evidence="7" id="KW-1185">Reference proteome</keyword>
<dbReference type="CDD" id="cd10789">
    <property type="entry name" value="GH38N_AMII_ER_cytosolic"/>
    <property type="match status" value="1"/>
</dbReference>
<dbReference type="Pfam" id="PF01074">
    <property type="entry name" value="Glyco_hydro_38N"/>
    <property type="match status" value="1"/>
</dbReference>
<evidence type="ECO:0000256" key="1">
    <source>
        <dbReference type="ARBA" id="ARBA00009792"/>
    </source>
</evidence>
<dbReference type="Gene3D" id="1.20.1270.50">
    <property type="entry name" value="Glycoside hydrolase family 38, central domain"/>
    <property type="match status" value="1"/>
</dbReference>
<dbReference type="Gene3D" id="2.70.98.30">
    <property type="entry name" value="Golgi alpha-mannosidase II, domain 4"/>
    <property type="match status" value="1"/>
</dbReference>
<comment type="caution">
    <text evidence="6">The sequence shown here is derived from an EMBL/GenBank/DDBJ whole genome shotgun (WGS) entry which is preliminary data.</text>
</comment>
<dbReference type="Proteomes" id="UP000600026">
    <property type="component" value="Unassembled WGS sequence"/>
</dbReference>
<keyword evidence="4" id="KW-0326">Glycosidase</keyword>
<keyword evidence="3" id="KW-0378">Hydrolase</keyword>
<dbReference type="SUPFAM" id="SSF88713">
    <property type="entry name" value="Glycoside hydrolase/deacetylase"/>
    <property type="match status" value="1"/>
</dbReference>
<dbReference type="InterPro" id="IPR011330">
    <property type="entry name" value="Glyco_hydro/deAcase_b/a-brl"/>
</dbReference>
<dbReference type="EMBL" id="BNEE01000006">
    <property type="protein sequence ID" value="GHI86180.1"/>
    <property type="molecule type" value="Genomic_DNA"/>
</dbReference>
<dbReference type="SUPFAM" id="SSF74650">
    <property type="entry name" value="Galactose mutarotase-like"/>
    <property type="match status" value="1"/>
</dbReference>
<reference evidence="6" key="1">
    <citation type="submission" date="2020-09" db="EMBL/GenBank/DDBJ databases">
        <title>Whole genome shotgun sequence of Streptomyces xanthophaeus NBRC 12829.</title>
        <authorList>
            <person name="Komaki H."/>
            <person name="Tamura T."/>
        </authorList>
    </citation>
    <scope>NUCLEOTIDE SEQUENCE</scope>
    <source>
        <strain evidence="6">NBRC 12829</strain>
    </source>
</reference>
<keyword evidence="2" id="KW-0479">Metal-binding</keyword>
<evidence type="ECO:0000259" key="5">
    <source>
        <dbReference type="SMART" id="SM00872"/>
    </source>
</evidence>
<dbReference type="InterPro" id="IPR011682">
    <property type="entry name" value="Glyco_hydro_38_C"/>
</dbReference>
<evidence type="ECO:0000256" key="3">
    <source>
        <dbReference type="ARBA" id="ARBA00022801"/>
    </source>
</evidence>
<gene>
    <name evidence="6" type="ORF">Sxan_35440</name>
</gene>
<feature type="domain" description="Glycoside hydrolase family 38 central" evidence="5">
    <location>
        <begin position="516"/>
        <end position="595"/>
    </location>
</feature>
<dbReference type="GO" id="GO:0004559">
    <property type="term" value="F:alpha-mannosidase activity"/>
    <property type="evidence" value="ECO:0007669"/>
    <property type="project" value="InterPro"/>
</dbReference>
<dbReference type="Gene3D" id="2.60.40.2220">
    <property type="match status" value="1"/>
</dbReference>
<dbReference type="GO" id="GO:0009313">
    <property type="term" value="P:oligosaccharide catabolic process"/>
    <property type="evidence" value="ECO:0007669"/>
    <property type="project" value="TreeGrafter"/>
</dbReference>
<protein>
    <submittedName>
        <fullName evidence="6">Alpha-mannosidase</fullName>
    </submittedName>
</protein>
<dbReference type="Pfam" id="PF22907">
    <property type="entry name" value="Ams1-like_1st"/>
    <property type="match status" value="1"/>
</dbReference>